<dbReference type="CDD" id="cd18622">
    <property type="entry name" value="GH32_Inu-like"/>
    <property type="match status" value="1"/>
</dbReference>
<dbReference type="PANTHER" id="PTHR42800:SF1">
    <property type="entry name" value="EXOINULINASE INUD (AFU_ORTHOLOGUE AFUA_5G00480)"/>
    <property type="match status" value="1"/>
</dbReference>
<keyword evidence="2 4" id="KW-0378">Hydrolase</keyword>
<protein>
    <submittedName>
        <fullName evidence="9">GH32 C-terminal domain-containing protein</fullName>
    </submittedName>
</protein>
<dbReference type="InterPro" id="IPR013320">
    <property type="entry name" value="ConA-like_dom_sf"/>
</dbReference>
<sequence length="746" mass="83815">MTRIFIRLLMLMSVVGKLCAQDVYTEMYRPQYHASPRNGFMGDPNGPMKFGGKYHLFWWGHLRSEDMVHWEEINSNALHGTPSGFGNWSGSVVMDIENTAGFNSAEDTAMIAVYTLHEDATGYQHQAISTSLNHGSFEYYDGNPVIESNEPDFRDPQVFWHEQTDKWIMVITKPVDRGIRIYTSDDLKSWDYESTFEGYGARKEIWEVPDLFELPLNGDPQNIKWVMTCGMGPNRMQFWVGDFDGTTFSIDPEENFFTGSHVGGEVFEDFEAGYGDWTVEGESFGGNPATGTFTDQQEVMGYTGSSLVNSFLNGDGSTGKLISPEFEISRPFINFQIGGGASANELGFRLVVDGEVVQSIASSSNTEIMQWRGVSVSEFIGKTGHIEIVDEATGGWGHVLIDHIVFSDELYDTRTENANWADWGYDFYAGKTFRNYDFDDDRKVWLAWMGNWTYARDVPTRPWKGNQSIPRALSLVKNEFGFQLIQQPIEELKGLRSNEYSITNQQVDGVVPVTVFQPEWNVYELKLSFKVSNRDQVFGVTLAQSDDDKGVKITYDAAASTLELDRSGTPFSFAYKRKSVAPIHFPKDSVLDLHIFIDQASVEVFANDYQTSISSLAFTHVLSTGLSLFSENGPTELLSLEAWDIASIWGVTPDQVQRPEVKEDPLKVDSGHSLVYPNPVSAGQYITFGKNNIQNTSICDLGGRVVFTQSTGTNQVLIPDTLSPGLYLVKYISDGRHYSDRIIIRR</sequence>
<dbReference type="InterPro" id="IPR023296">
    <property type="entry name" value="Glyco_hydro_beta-prop_sf"/>
</dbReference>
<dbReference type="RefSeq" id="WP_395415721.1">
    <property type="nucleotide sequence ID" value="NZ_JBIPKE010000006.1"/>
</dbReference>
<dbReference type="SUPFAM" id="SSF75005">
    <property type="entry name" value="Arabinanase/levansucrase/invertase"/>
    <property type="match status" value="1"/>
</dbReference>
<dbReference type="NCBIfam" id="TIGR04183">
    <property type="entry name" value="Por_Secre_tail"/>
    <property type="match status" value="1"/>
</dbReference>
<evidence type="ECO:0000256" key="5">
    <source>
        <dbReference type="SAM" id="SignalP"/>
    </source>
</evidence>
<evidence type="ECO:0000259" key="6">
    <source>
        <dbReference type="Pfam" id="PF00251"/>
    </source>
</evidence>
<evidence type="ECO:0000313" key="10">
    <source>
        <dbReference type="Proteomes" id="UP001610063"/>
    </source>
</evidence>
<evidence type="ECO:0000256" key="4">
    <source>
        <dbReference type="RuleBase" id="RU362110"/>
    </source>
</evidence>
<dbReference type="InterPro" id="IPR013189">
    <property type="entry name" value="Glyco_hydro_32_C"/>
</dbReference>
<feature type="chain" id="PRO_5045891692" evidence="5">
    <location>
        <begin position="21"/>
        <end position="746"/>
    </location>
</feature>
<dbReference type="Gene3D" id="2.115.10.20">
    <property type="entry name" value="Glycosyl hydrolase domain, family 43"/>
    <property type="match status" value="2"/>
</dbReference>
<dbReference type="SMART" id="SM00640">
    <property type="entry name" value="Glyco_32"/>
    <property type="match status" value="1"/>
</dbReference>
<accession>A0ABW7N5B0</accession>
<dbReference type="PANTHER" id="PTHR42800">
    <property type="entry name" value="EXOINULINASE INUD (AFU_ORTHOLOGUE AFUA_5G00480)"/>
    <property type="match status" value="1"/>
</dbReference>
<feature type="domain" description="Glycosyl hydrolase family 32 N-terminal" evidence="6">
    <location>
        <begin position="414"/>
        <end position="488"/>
    </location>
</feature>
<keyword evidence="5" id="KW-0732">Signal</keyword>
<dbReference type="SUPFAM" id="SSF49899">
    <property type="entry name" value="Concanavalin A-like lectins/glucanases"/>
    <property type="match status" value="1"/>
</dbReference>
<dbReference type="Pfam" id="PF08244">
    <property type="entry name" value="Glyco_hydro_32C"/>
    <property type="match status" value="1"/>
</dbReference>
<dbReference type="Pfam" id="PF00251">
    <property type="entry name" value="Glyco_hydro_32N"/>
    <property type="match status" value="2"/>
</dbReference>
<dbReference type="Pfam" id="PF18962">
    <property type="entry name" value="Por_Secre_tail"/>
    <property type="match status" value="1"/>
</dbReference>
<dbReference type="Gene3D" id="2.60.120.560">
    <property type="entry name" value="Exo-inulinase, domain 1"/>
    <property type="match status" value="1"/>
</dbReference>
<organism evidence="9 10">
    <name type="scientific">Marinoscillum luteum</name>
    <dbReference type="NCBI Taxonomy" id="861051"/>
    <lineage>
        <taxon>Bacteria</taxon>
        <taxon>Pseudomonadati</taxon>
        <taxon>Bacteroidota</taxon>
        <taxon>Cytophagia</taxon>
        <taxon>Cytophagales</taxon>
        <taxon>Reichenbachiellaceae</taxon>
        <taxon>Marinoscillum</taxon>
    </lineage>
</organism>
<proteinExistence type="inferred from homology"/>
<evidence type="ECO:0000256" key="2">
    <source>
        <dbReference type="ARBA" id="ARBA00022801"/>
    </source>
</evidence>
<comment type="caution">
    <text evidence="9">The sequence shown here is derived from an EMBL/GenBank/DDBJ whole genome shotgun (WGS) entry which is preliminary data.</text>
</comment>
<feature type="domain" description="Glycosyl hydrolase family 32 N-terminal" evidence="6">
    <location>
        <begin position="33"/>
        <end position="251"/>
    </location>
</feature>
<evidence type="ECO:0000259" key="7">
    <source>
        <dbReference type="Pfam" id="PF08244"/>
    </source>
</evidence>
<reference evidence="9 10" key="1">
    <citation type="journal article" date="2013" name="Int. J. Syst. Evol. Microbiol.">
        <title>Marinoscillum luteum sp. nov., isolated from marine sediment.</title>
        <authorList>
            <person name="Cha I.T."/>
            <person name="Park S.J."/>
            <person name="Kim S.J."/>
            <person name="Kim J.G."/>
            <person name="Jung M.Y."/>
            <person name="Shin K.S."/>
            <person name="Kwon K.K."/>
            <person name="Yang S.H."/>
            <person name="Seo Y.S."/>
            <person name="Rhee S.K."/>
        </authorList>
    </citation>
    <scope>NUCLEOTIDE SEQUENCE [LARGE SCALE GENOMIC DNA]</scope>
    <source>
        <strain evidence="9 10">KCTC 23939</strain>
    </source>
</reference>
<evidence type="ECO:0000256" key="3">
    <source>
        <dbReference type="ARBA" id="ARBA00023295"/>
    </source>
</evidence>
<keyword evidence="3 4" id="KW-0326">Glycosidase</keyword>
<feature type="signal peptide" evidence="5">
    <location>
        <begin position="1"/>
        <end position="20"/>
    </location>
</feature>
<feature type="domain" description="Glycosyl hydrolase family 32 C-terminal" evidence="7">
    <location>
        <begin position="491"/>
        <end position="644"/>
    </location>
</feature>
<evidence type="ECO:0000259" key="8">
    <source>
        <dbReference type="Pfam" id="PF18962"/>
    </source>
</evidence>
<keyword evidence="10" id="KW-1185">Reference proteome</keyword>
<feature type="domain" description="Secretion system C-terminal sorting" evidence="8">
    <location>
        <begin position="675"/>
        <end position="744"/>
    </location>
</feature>
<dbReference type="Proteomes" id="UP001610063">
    <property type="component" value="Unassembled WGS sequence"/>
</dbReference>
<dbReference type="InterPro" id="IPR026444">
    <property type="entry name" value="Secre_tail"/>
</dbReference>
<evidence type="ECO:0000313" key="9">
    <source>
        <dbReference type="EMBL" id="MFH6981879.1"/>
    </source>
</evidence>
<evidence type="ECO:0000256" key="1">
    <source>
        <dbReference type="ARBA" id="ARBA00009902"/>
    </source>
</evidence>
<dbReference type="InterPro" id="IPR001362">
    <property type="entry name" value="Glyco_hydro_32"/>
</dbReference>
<comment type="similarity">
    <text evidence="1 4">Belongs to the glycosyl hydrolase 32 family.</text>
</comment>
<dbReference type="InterPro" id="IPR013148">
    <property type="entry name" value="Glyco_hydro_32_N"/>
</dbReference>
<gene>
    <name evidence="9" type="ORF">ACHKAR_00440</name>
</gene>
<dbReference type="EMBL" id="JBIPKE010000006">
    <property type="protein sequence ID" value="MFH6981879.1"/>
    <property type="molecule type" value="Genomic_DNA"/>
</dbReference>
<name>A0ABW7N5B0_9BACT</name>